<dbReference type="AlphaFoldDB" id="A0AAV8UMK0"/>
<evidence type="ECO:0000256" key="1">
    <source>
        <dbReference type="SAM" id="MobiDB-lite"/>
    </source>
</evidence>
<evidence type="ECO:0000313" key="2">
    <source>
        <dbReference type="EMBL" id="KAJ8901871.1"/>
    </source>
</evidence>
<protein>
    <submittedName>
        <fullName evidence="2">Uncharacterized protein</fullName>
    </submittedName>
</protein>
<organism evidence="2 3">
    <name type="scientific">Rhodosorus marinus</name>
    <dbReference type="NCBI Taxonomy" id="101924"/>
    <lineage>
        <taxon>Eukaryota</taxon>
        <taxon>Rhodophyta</taxon>
        <taxon>Stylonematophyceae</taxon>
        <taxon>Stylonematales</taxon>
        <taxon>Stylonemataceae</taxon>
        <taxon>Rhodosorus</taxon>
    </lineage>
</organism>
<proteinExistence type="predicted"/>
<dbReference type="Proteomes" id="UP001157974">
    <property type="component" value="Unassembled WGS sequence"/>
</dbReference>
<comment type="caution">
    <text evidence="2">The sequence shown here is derived from an EMBL/GenBank/DDBJ whole genome shotgun (WGS) entry which is preliminary data.</text>
</comment>
<gene>
    <name evidence="2" type="ORF">NDN08_004076</name>
</gene>
<sequence>MEGDGVVETHKMGDGVADVEQHPNVTILSGGNEADGDGDMKEDLENGGNYEAVDTDFDPFADDGLDKTATSSIVHSPVHLQWKDLAYIANASHGCLPGRKKKNQEVKSTEKLILSGVSGTVFPGQMLAIMGSSGAGVDWVFPRS</sequence>
<dbReference type="EMBL" id="JAMWBK010000010">
    <property type="protein sequence ID" value="KAJ8901871.1"/>
    <property type="molecule type" value="Genomic_DNA"/>
</dbReference>
<feature type="region of interest" description="Disordered" evidence="1">
    <location>
        <begin position="28"/>
        <end position="55"/>
    </location>
</feature>
<keyword evidence="3" id="KW-1185">Reference proteome</keyword>
<evidence type="ECO:0000313" key="3">
    <source>
        <dbReference type="Proteomes" id="UP001157974"/>
    </source>
</evidence>
<accession>A0AAV8UMK0</accession>
<name>A0AAV8UMK0_9RHOD</name>
<reference evidence="2 3" key="1">
    <citation type="journal article" date="2023" name="Nat. Commun.">
        <title>Origin of minicircular mitochondrial genomes in red algae.</title>
        <authorList>
            <person name="Lee Y."/>
            <person name="Cho C.H."/>
            <person name="Lee Y.M."/>
            <person name="Park S.I."/>
            <person name="Yang J.H."/>
            <person name="West J.A."/>
            <person name="Bhattacharya D."/>
            <person name="Yoon H.S."/>
        </authorList>
    </citation>
    <scope>NUCLEOTIDE SEQUENCE [LARGE SCALE GENOMIC DNA]</scope>
    <source>
        <strain evidence="2 3">CCMP1338</strain>
        <tissue evidence="2">Whole cell</tissue>
    </source>
</reference>